<proteinExistence type="predicted"/>
<dbReference type="AlphaFoldDB" id="A0A0H4X6S8"/>
<gene>
    <name evidence="2" type="ORF">A176_006540</name>
</gene>
<reference evidence="2 3" key="1">
    <citation type="journal article" date="2016" name="PLoS ONE">
        <title>Complete Genome Sequence and Comparative Genomics of a Novel Myxobacterium Myxococcus hansupus.</title>
        <authorList>
            <person name="Sharma G."/>
            <person name="Narwani T."/>
            <person name="Subramanian S."/>
        </authorList>
    </citation>
    <scope>NUCLEOTIDE SEQUENCE [LARGE SCALE GENOMIC DNA]</scope>
    <source>
        <strain evidence="3">mixupus</strain>
    </source>
</reference>
<dbReference type="STRING" id="1297742.A176_006540"/>
<evidence type="ECO:0000313" key="3">
    <source>
        <dbReference type="Proteomes" id="UP000009026"/>
    </source>
</evidence>
<sequence length="93" mass="9326">MVGADVAVATSGGVPGTREASGPSTETAARSGDTAPCSSAEAENATAAAIIPAHTETLRFIAWTFLDWIENGPAHAARAPKPKESPGASPPRS</sequence>
<keyword evidence="3" id="KW-1185">Reference proteome</keyword>
<accession>A0A0H4X6S8</accession>
<protein>
    <submittedName>
        <fullName evidence="2">Uncharacterized protein</fullName>
    </submittedName>
</protein>
<name>A0A0H4X6S8_9BACT</name>
<dbReference type="Proteomes" id="UP000009026">
    <property type="component" value="Chromosome"/>
</dbReference>
<feature type="region of interest" description="Disordered" evidence="1">
    <location>
        <begin position="74"/>
        <end position="93"/>
    </location>
</feature>
<feature type="region of interest" description="Disordered" evidence="1">
    <location>
        <begin position="1"/>
        <end position="43"/>
    </location>
</feature>
<organism evidence="2 3">
    <name type="scientific">Pseudomyxococcus hansupus</name>
    <dbReference type="NCBI Taxonomy" id="1297742"/>
    <lineage>
        <taxon>Bacteria</taxon>
        <taxon>Pseudomonadati</taxon>
        <taxon>Myxococcota</taxon>
        <taxon>Myxococcia</taxon>
        <taxon>Myxococcales</taxon>
        <taxon>Cystobacterineae</taxon>
        <taxon>Myxococcaceae</taxon>
        <taxon>Pseudomyxococcus</taxon>
    </lineage>
</organism>
<dbReference type="EMBL" id="CP012109">
    <property type="protein sequence ID" value="AKQ69628.1"/>
    <property type="molecule type" value="Genomic_DNA"/>
</dbReference>
<evidence type="ECO:0000313" key="2">
    <source>
        <dbReference type="EMBL" id="AKQ69628.1"/>
    </source>
</evidence>
<dbReference type="KEGG" id="mym:A176_006540"/>
<evidence type="ECO:0000256" key="1">
    <source>
        <dbReference type="SAM" id="MobiDB-lite"/>
    </source>
</evidence>